<evidence type="ECO:0000256" key="6">
    <source>
        <dbReference type="RuleBase" id="RU364019"/>
    </source>
</evidence>
<gene>
    <name evidence="8" type="ORF">RJ641_002391</name>
</gene>
<comment type="caution">
    <text evidence="8">The sequence shown here is derived from an EMBL/GenBank/DDBJ whole genome shotgun (WGS) entry which is preliminary data.</text>
</comment>
<dbReference type="PANTHER" id="PTHR12713:SF27">
    <property type="entry name" value="V-TYPE PROTON ATPASE SUBUNIT G3"/>
    <property type="match status" value="1"/>
</dbReference>
<dbReference type="GO" id="GO:0000221">
    <property type="term" value="C:vacuolar proton-transporting V-type ATPase, V1 domain"/>
    <property type="evidence" value="ECO:0007669"/>
    <property type="project" value="TreeGrafter"/>
</dbReference>
<dbReference type="PANTHER" id="PTHR12713">
    <property type="entry name" value="VACUOLAR ATP SYNTHASE SUBUNIT G"/>
    <property type="match status" value="1"/>
</dbReference>
<keyword evidence="3 6" id="KW-0813">Transport</keyword>
<comment type="similarity">
    <text evidence="2 6">Belongs to the V-ATPase G subunit family.</text>
</comment>
<proteinExistence type="inferred from homology"/>
<dbReference type="AlphaFoldDB" id="A0AAN8VNI4"/>
<keyword evidence="7" id="KW-0175">Coiled coil</keyword>
<dbReference type="Proteomes" id="UP001370490">
    <property type="component" value="Unassembled WGS sequence"/>
</dbReference>
<accession>A0AAN8VNI4</accession>
<comment type="function">
    <text evidence="6">Subunit of the V1 complex of vacuolar(H+)-ATPase (V-ATPase), a multisubunit enzyme composed of a peripheral complex (V1) that hydrolyzes ATP and a membrane integral complex (V0) that translocates protons. V-ATPase is responsible for acidifying and maintaining the pH of intracellular compartments and in some cell types, is targeted to the plasma membrane, where it is responsible for acidifying the extracellular environment.</text>
</comment>
<dbReference type="GO" id="GO:0016887">
    <property type="term" value="F:ATP hydrolysis activity"/>
    <property type="evidence" value="ECO:0007669"/>
    <property type="project" value="TreeGrafter"/>
</dbReference>
<feature type="coiled-coil region" evidence="7">
    <location>
        <begin position="34"/>
        <end position="61"/>
    </location>
</feature>
<evidence type="ECO:0000313" key="9">
    <source>
        <dbReference type="Proteomes" id="UP001370490"/>
    </source>
</evidence>
<keyword evidence="4 6" id="KW-0375">Hydrogen ion transport</keyword>
<dbReference type="FunFam" id="1.20.5.2950:FF:000001">
    <property type="entry name" value="V-type proton ATPase subunit G"/>
    <property type="match status" value="1"/>
</dbReference>
<comment type="subunit">
    <text evidence="6">V-ATPase is a heteromultimeric enzyme made up of two complexes: the ATP-hydrolytic V1 complex and the proton translocation V0 complex.</text>
</comment>
<comment type="function">
    <text evidence="1">Catalytic subunit of the peripheral V1 complex of vacuolar ATPase (V-ATPase). V-ATPase is responsible for acidifying a variety of intracellular compartments in eukaryotic cells.</text>
</comment>
<dbReference type="NCBIfam" id="TIGR01147">
    <property type="entry name" value="V_ATP_synt_G"/>
    <property type="match status" value="1"/>
</dbReference>
<protein>
    <recommendedName>
        <fullName evidence="6">V-type proton ATPase subunit G</fullName>
    </recommendedName>
</protein>
<organism evidence="8 9">
    <name type="scientific">Dillenia turbinata</name>
    <dbReference type="NCBI Taxonomy" id="194707"/>
    <lineage>
        <taxon>Eukaryota</taxon>
        <taxon>Viridiplantae</taxon>
        <taxon>Streptophyta</taxon>
        <taxon>Embryophyta</taxon>
        <taxon>Tracheophyta</taxon>
        <taxon>Spermatophyta</taxon>
        <taxon>Magnoliopsida</taxon>
        <taxon>eudicotyledons</taxon>
        <taxon>Gunneridae</taxon>
        <taxon>Pentapetalae</taxon>
        <taxon>Dilleniales</taxon>
        <taxon>Dilleniaceae</taxon>
        <taxon>Dillenia</taxon>
    </lineage>
</organism>
<dbReference type="EMBL" id="JBAMMX010000010">
    <property type="protein sequence ID" value="KAK6932767.1"/>
    <property type="molecule type" value="Genomic_DNA"/>
</dbReference>
<evidence type="ECO:0000256" key="1">
    <source>
        <dbReference type="ARBA" id="ARBA00003847"/>
    </source>
</evidence>
<dbReference type="Pfam" id="PF03179">
    <property type="entry name" value="V-ATPase_G"/>
    <property type="match status" value="1"/>
</dbReference>
<reference evidence="8 9" key="1">
    <citation type="submission" date="2023-12" db="EMBL/GenBank/DDBJ databases">
        <title>A high-quality genome assembly for Dillenia turbinata (Dilleniales).</title>
        <authorList>
            <person name="Chanderbali A."/>
        </authorList>
    </citation>
    <scope>NUCLEOTIDE SEQUENCE [LARGE SCALE GENOMIC DNA]</scope>
    <source>
        <strain evidence="8">LSX21</strain>
        <tissue evidence="8">Leaf</tissue>
    </source>
</reference>
<sequence length="111" mass="12588">VAMDSMKAQGGIQMLLTAEKDAQQVISHARNFKMTRLKQAKEEADREVAQYRSNLESEYQNMISETSGSSWSTVKRLDEETEKKINSLKQTSSRVSKDVALLIKHVITVRT</sequence>
<evidence type="ECO:0000256" key="7">
    <source>
        <dbReference type="SAM" id="Coils"/>
    </source>
</evidence>
<evidence type="ECO:0000256" key="2">
    <source>
        <dbReference type="ARBA" id="ARBA00010066"/>
    </source>
</evidence>
<evidence type="ECO:0000256" key="4">
    <source>
        <dbReference type="ARBA" id="ARBA00022781"/>
    </source>
</evidence>
<evidence type="ECO:0000313" key="8">
    <source>
        <dbReference type="EMBL" id="KAK6932767.1"/>
    </source>
</evidence>
<evidence type="ECO:0000256" key="5">
    <source>
        <dbReference type="ARBA" id="ARBA00023065"/>
    </source>
</evidence>
<dbReference type="Gene3D" id="1.20.5.2950">
    <property type="match status" value="1"/>
</dbReference>
<keyword evidence="5 6" id="KW-0406">Ion transport</keyword>
<evidence type="ECO:0000256" key="3">
    <source>
        <dbReference type="ARBA" id="ARBA00022448"/>
    </source>
</evidence>
<dbReference type="GO" id="GO:0046961">
    <property type="term" value="F:proton-transporting ATPase activity, rotational mechanism"/>
    <property type="evidence" value="ECO:0007669"/>
    <property type="project" value="InterPro"/>
</dbReference>
<dbReference type="InterPro" id="IPR005124">
    <property type="entry name" value="V-ATPase_G"/>
</dbReference>
<keyword evidence="9" id="KW-1185">Reference proteome</keyword>
<name>A0AAN8VNI4_9MAGN</name>
<feature type="non-terminal residue" evidence="8">
    <location>
        <position position="1"/>
    </location>
</feature>